<sequence>MTDPTTRMTVVEGDITRQDVDAVVNAANAELGPGGGVAGAIQRVAGPDLLAACRPLGGCATGDAKATPGFRLPARWVIHTVGPVWHGGGDDEDALLAACYRRSLEVAQEIGARTVAFPAISTGIFGFPPQRAAPIAVDAVAEALGRLEGIEGVRFVCFGAESAALHRAALERLAAG</sequence>
<dbReference type="Pfam" id="PF01661">
    <property type="entry name" value="Macro"/>
    <property type="match status" value="1"/>
</dbReference>
<dbReference type="SUPFAM" id="SSF52949">
    <property type="entry name" value="Macro domain-like"/>
    <property type="match status" value="1"/>
</dbReference>
<dbReference type="PANTHER" id="PTHR11106:SF27">
    <property type="entry name" value="MACRO DOMAIN-CONTAINING PROTEIN"/>
    <property type="match status" value="1"/>
</dbReference>
<dbReference type="NCBIfam" id="NF001664">
    <property type="entry name" value="PRK00431.1-6"/>
    <property type="match status" value="1"/>
</dbReference>
<dbReference type="Gene3D" id="3.40.220.10">
    <property type="entry name" value="Leucine Aminopeptidase, subunit E, domain 1"/>
    <property type="match status" value="1"/>
</dbReference>
<dbReference type="AlphaFoldDB" id="A0A286G9L0"/>
<dbReference type="GO" id="GO:0061463">
    <property type="term" value="F:O-acetyl-ADP-ribose deacetylase activity"/>
    <property type="evidence" value="ECO:0007669"/>
    <property type="project" value="TreeGrafter"/>
</dbReference>
<dbReference type="PANTHER" id="PTHR11106">
    <property type="entry name" value="GANGLIOSIDE INDUCED DIFFERENTIATION ASSOCIATED PROTEIN 2-RELATED"/>
    <property type="match status" value="1"/>
</dbReference>
<accession>A0A286G9L0</accession>
<dbReference type="OrthoDB" id="6194521at2"/>
<dbReference type="CDD" id="cd02908">
    <property type="entry name" value="Macro_OAADPr_deacetylase"/>
    <property type="match status" value="1"/>
</dbReference>
<dbReference type="EMBL" id="OCNJ01000002">
    <property type="protein sequence ID" value="SOD92243.1"/>
    <property type="molecule type" value="Genomic_DNA"/>
</dbReference>
<reference evidence="2 3" key="1">
    <citation type="submission" date="2017-09" db="EMBL/GenBank/DDBJ databases">
        <authorList>
            <person name="Ehlers B."/>
            <person name="Leendertz F.H."/>
        </authorList>
    </citation>
    <scope>NUCLEOTIDE SEQUENCE [LARGE SCALE GENOMIC DNA]</scope>
    <source>
        <strain evidence="2 3">USBA 140</strain>
    </source>
</reference>
<name>A0A286G9L0_9PROT</name>
<dbReference type="Proteomes" id="UP000219621">
    <property type="component" value="Unassembled WGS sequence"/>
</dbReference>
<dbReference type="PROSITE" id="PS51154">
    <property type="entry name" value="MACRO"/>
    <property type="match status" value="1"/>
</dbReference>
<gene>
    <name evidence="2" type="ORF">SAMN05421508_102336</name>
</gene>
<evidence type="ECO:0000313" key="3">
    <source>
        <dbReference type="Proteomes" id="UP000219621"/>
    </source>
</evidence>
<evidence type="ECO:0000313" key="2">
    <source>
        <dbReference type="EMBL" id="SOD92243.1"/>
    </source>
</evidence>
<organism evidence="2 3">
    <name type="scientific">Caenispirillum bisanense</name>
    <dbReference type="NCBI Taxonomy" id="414052"/>
    <lineage>
        <taxon>Bacteria</taxon>
        <taxon>Pseudomonadati</taxon>
        <taxon>Pseudomonadota</taxon>
        <taxon>Alphaproteobacteria</taxon>
        <taxon>Rhodospirillales</taxon>
        <taxon>Novispirillaceae</taxon>
        <taxon>Caenispirillum</taxon>
    </lineage>
</organism>
<keyword evidence="3" id="KW-1185">Reference proteome</keyword>
<protein>
    <submittedName>
        <fullName evidence="2">O-acetyl-ADP-ribose deacetylase (Regulator of RNase III), contains Macro domain</fullName>
    </submittedName>
</protein>
<feature type="domain" description="Macro" evidence="1">
    <location>
        <begin position="1"/>
        <end position="174"/>
    </location>
</feature>
<dbReference type="InterPro" id="IPR002589">
    <property type="entry name" value="Macro_dom"/>
</dbReference>
<evidence type="ECO:0000259" key="1">
    <source>
        <dbReference type="PROSITE" id="PS51154"/>
    </source>
</evidence>
<dbReference type="RefSeq" id="WP_097278091.1">
    <property type="nucleotide sequence ID" value="NZ_OCNJ01000002.1"/>
</dbReference>
<proteinExistence type="predicted"/>
<dbReference type="SMART" id="SM00506">
    <property type="entry name" value="A1pp"/>
    <property type="match status" value="1"/>
</dbReference>
<dbReference type="InterPro" id="IPR043472">
    <property type="entry name" value="Macro_dom-like"/>
</dbReference>